<dbReference type="Proteomes" id="UP000016567">
    <property type="component" value="Unassembled WGS sequence"/>
</dbReference>
<evidence type="ECO:0000313" key="2">
    <source>
        <dbReference type="Proteomes" id="UP000016567"/>
    </source>
</evidence>
<sequence length="107" mass="12219">RFPFKQCHPSVLMANTLAWLGDHDEFREQHNLSDPSFDIEPASDDTVIMTIEVVMTEPLMLVEDEQGPIIWDGKRWKNAPYEIWCAEHIDVLSGHNPPSSVTADDKD</sequence>
<evidence type="ECO:0000313" key="1">
    <source>
        <dbReference type="EMBL" id="GAD78210.1"/>
    </source>
</evidence>
<accession>U3AWU3</accession>
<dbReference type="Pfam" id="PF06891">
    <property type="entry name" value="P2_Phage_GpR"/>
    <property type="match status" value="1"/>
</dbReference>
<dbReference type="EMBL" id="BATL01000154">
    <property type="protein sequence ID" value="GAD78210.1"/>
    <property type="molecule type" value="Genomic_DNA"/>
</dbReference>
<organism evidence="1 2">
    <name type="scientific">Vibrio azureus NBRC 104587</name>
    <dbReference type="NCBI Taxonomy" id="1219077"/>
    <lineage>
        <taxon>Bacteria</taxon>
        <taxon>Pseudomonadati</taxon>
        <taxon>Pseudomonadota</taxon>
        <taxon>Gammaproteobacteria</taxon>
        <taxon>Vibrionales</taxon>
        <taxon>Vibrionaceae</taxon>
        <taxon>Vibrio</taxon>
    </lineage>
</organism>
<name>U3AWU3_9VIBR</name>
<comment type="caution">
    <text evidence="1">The sequence shown here is derived from an EMBL/GenBank/DDBJ whole genome shotgun (WGS) entry which is preliminary data.</text>
</comment>
<reference evidence="1 2" key="1">
    <citation type="submission" date="2013-09" db="EMBL/GenBank/DDBJ databases">
        <title>Whole genome shotgun sequence of Vibrio azureus NBRC 104587.</title>
        <authorList>
            <person name="Isaki S."/>
            <person name="Hosoyama A."/>
            <person name="Numata M."/>
            <person name="Hashimoto M."/>
            <person name="Hosoyama Y."/>
            <person name="Tsuchikane K."/>
            <person name="Noguchi M."/>
            <person name="Hirakata S."/>
            <person name="Ichikawa N."/>
            <person name="Ohji S."/>
            <person name="Yamazoe A."/>
            <person name="Fujita N."/>
        </authorList>
    </citation>
    <scope>NUCLEOTIDE SEQUENCE [LARGE SCALE GENOMIC DNA]</scope>
    <source>
        <strain evidence="1 2">NBRC 104587</strain>
    </source>
</reference>
<keyword evidence="2" id="KW-1185">Reference proteome</keyword>
<protein>
    <submittedName>
        <fullName evidence="1">Uncharacterized protein</fullName>
    </submittedName>
</protein>
<gene>
    <name evidence="1" type="ORF">VAZ01S_154_00020</name>
</gene>
<proteinExistence type="predicted"/>
<dbReference type="InterPro" id="IPR009678">
    <property type="entry name" value="Phage_tail_completion_R"/>
</dbReference>
<dbReference type="RefSeq" id="WP_021711935.1">
    <property type="nucleotide sequence ID" value="NZ_BATL01000154.1"/>
</dbReference>
<feature type="non-terminal residue" evidence="1">
    <location>
        <position position="1"/>
    </location>
</feature>
<dbReference type="eggNOG" id="ENOG5032XBS">
    <property type="taxonomic scope" value="Bacteria"/>
</dbReference>
<dbReference type="AlphaFoldDB" id="U3AWU3"/>